<keyword evidence="3" id="KW-1185">Reference proteome</keyword>
<gene>
    <name evidence="2" type="ORF">CCOS01_16412</name>
</gene>
<dbReference type="EMBL" id="MOOE01000030">
    <property type="protein sequence ID" value="KAK1506553.1"/>
    <property type="molecule type" value="Genomic_DNA"/>
</dbReference>
<evidence type="ECO:0000313" key="3">
    <source>
        <dbReference type="Proteomes" id="UP001240678"/>
    </source>
</evidence>
<dbReference type="RefSeq" id="XP_060304864.1">
    <property type="nucleotide sequence ID" value="XM_060464548.1"/>
</dbReference>
<reference evidence="2 3" key="1">
    <citation type="submission" date="2016-10" db="EMBL/GenBank/DDBJ databases">
        <title>The genome sequence of Colletotrichum fioriniae PJ7.</title>
        <authorList>
            <person name="Baroncelli R."/>
        </authorList>
    </citation>
    <scope>NUCLEOTIDE SEQUENCE [LARGE SCALE GENOMIC DNA]</scope>
    <source>
        <strain evidence="2 3">IMI 309622</strain>
    </source>
</reference>
<dbReference type="Proteomes" id="UP001240678">
    <property type="component" value="Unassembled WGS sequence"/>
</dbReference>
<accession>A0AAJ0DSC3</accession>
<name>A0AAJ0DSC3_9PEZI</name>
<organism evidence="2 3">
    <name type="scientific">Colletotrichum costaricense</name>
    <dbReference type="NCBI Taxonomy" id="1209916"/>
    <lineage>
        <taxon>Eukaryota</taxon>
        <taxon>Fungi</taxon>
        <taxon>Dikarya</taxon>
        <taxon>Ascomycota</taxon>
        <taxon>Pezizomycotina</taxon>
        <taxon>Sordariomycetes</taxon>
        <taxon>Hypocreomycetidae</taxon>
        <taxon>Glomerellales</taxon>
        <taxon>Glomerellaceae</taxon>
        <taxon>Colletotrichum</taxon>
        <taxon>Colletotrichum acutatum species complex</taxon>
    </lineage>
</organism>
<evidence type="ECO:0000256" key="1">
    <source>
        <dbReference type="SAM" id="MobiDB-lite"/>
    </source>
</evidence>
<feature type="compositionally biased region" description="Polar residues" evidence="1">
    <location>
        <begin position="388"/>
        <end position="397"/>
    </location>
</feature>
<protein>
    <submittedName>
        <fullName evidence="2">Uncharacterized protein</fullName>
    </submittedName>
</protein>
<dbReference type="AlphaFoldDB" id="A0AAJ0DSC3"/>
<dbReference type="GeneID" id="85348095"/>
<comment type="caution">
    <text evidence="2">The sequence shown here is derived from an EMBL/GenBank/DDBJ whole genome shotgun (WGS) entry which is preliminary data.</text>
</comment>
<feature type="region of interest" description="Disordered" evidence="1">
    <location>
        <begin position="368"/>
        <end position="405"/>
    </location>
</feature>
<proteinExistence type="predicted"/>
<evidence type="ECO:0000313" key="2">
    <source>
        <dbReference type="EMBL" id="KAK1506553.1"/>
    </source>
</evidence>
<sequence length="694" mass="74085">MTAEPTSKHLCLTAATNHKRNADEPWTDNSTGELLQPGRTSSCTLASSLRRLSNLPSVKAQQRLVGEEEPAAENEDANEVDTGGLWCLMIFTRDYIASMLPLVLGLFFSFRFPSLQSSLRSVIKVFVPNHAQFAAMCTSNTAYEVCCVPVESYAASKKKAIGWCLLVRATILYELFKHNLLPSDIQRPDFDNFVLEYLRPLCHMGPFQATAVDATIRFQKVVLTQFREKVRHTARKWVLDNRVVQLRNGIHVWSPEITGTWFQTVDTVQAWLRTLGKRNTRDVDARFPPILAAPVPNSLAATSIVGSTVRFVDPWPLATTPPSIIKPIPAPGAALTQALTSIPVPATPATIPSATSVSSSALSSLSSLSSALPPNPTPAQAPRWPNVNLDTAITSPGANPGLHADARLSATSSSLYLQRPTSSPTTGGGSAALAALAASVASEIIPLWQRFDPLASNLSSSASPTSASAVSPAVLPNEAQTSGPDFPDLQAVNNVLLAGRTLNATIASDSSHAQPLPPAPAAAAIPAASFGHEDDCNNTVAANSTVVSENTLVQSYPTYLKLGQQDDCNSTVVSATTVVPIHTYAPRPVVMSGQGNDDNCNSTVVANTTVINSNTRAPRSVLTSGVHDGDCNSTIVSSSDRIPVPAHETVTPVVSYEESLVGHIRLALDWQLDARRSVIEADQLFKRLMLMGSL</sequence>